<evidence type="ECO:0000313" key="3">
    <source>
        <dbReference type="Proteomes" id="UP001163798"/>
    </source>
</evidence>
<feature type="compositionally biased region" description="Basic and acidic residues" evidence="1">
    <location>
        <begin position="565"/>
        <end position="576"/>
    </location>
</feature>
<feature type="compositionally biased region" description="Polar residues" evidence="1">
    <location>
        <begin position="327"/>
        <end position="339"/>
    </location>
</feature>
<feature type="region of interest" description="Disordered" evidence="1">
    <location>
        <begin position="315"/>
        <end position="378"/>
    </location>
</feature>
<proteinExistence type="predicted"/>
<accession>A0AA38NL67</accession>
<feature type="compositionally biased region" description="Basic and acidic residues" evidence="1">
    <location>
        <begin position="100"/>
        <end position="111"/>
    </location>
</feature>
<evidence type="ECO:0000256" key="1">
    <source>
        <dbReference type="SAM" id="MobiDB-lite"/>
    </source>
</evidence>
<feature type="compositionally biased region" description="Acidic residues" evidence="1">
    <location>
        <begin position="148"/>
        <end position="160"/>
    </location>
</feature>
<feature type="region of interest" description="Disordered" evidence="1">
    <location>
        <begin position="228"/>
        <end position="254"/>
    </location>
</feature>
<comment type="caution">
    <text evidence="2">The sequence shown here is derived from an EMBL/GenBank/DDBJ whole genome shotgun (WGS) entry which is preliminary data.</text>
</comment>
<feature type="region of interest" description="Disordered" evidence="1">
    <location>
        <begin position="536"/>
        <end position="576"/>
    </location>
</feature>
<organism evidence="2 3">
    <name type="scientific">Lentinula aff. detonsa</name>
    <dbReference type="NCBI Taxonomy" id="2804958"/>
    <lineage>
        <taxon>Eukaryota</taxon>
        <taxon>Fungi</taxon>
        <taxon>Dikarya</taxon>
        <taxon>Basidiomycota</taxon>
        <taxon>Agaricomycotina</taxon>
        <taxon>Agaricomycetes</taxon>
        <taxon>Agaricomycetidae</taxon>
        <taxon>Agaricales</taxon>
        <taxon>Marasmiineae</taxon>
        <taxon>Omphalotaceae</taxon>
        <taxon>Lentinula</taxon>
    </lineage>
</organism>
<evidence type="ECO:0000313" key="2">
    <source>
        <dbReference type="EMBL" id="KAJ3784233.1"/>
    </source>
</evidence>
<feature type="compositionally biased region" description="Pro residues" evidence="1">
    <location>
        <begin position="348"/>
        <end position="363"/>
    </location>
</feature>
<sequence>MAADIVDSNLVEEPLLSFKPSLPPAYLFNLTPHSLSPSELAQTSKRLSVDALALDDCLRDSIHSSKILAANTDKEHRPMQTQKPESYTRMASINGTTDGNRGEGGSKDRFATIRNSESTRRMPNFSLKPATFSPAPSSIPIAGNNIDTSDDWSEDSESSDSENSPLRFRYSNFSLMHESNDVPRYASSDGGGDAFGMNGQSAHEHMFNYNISPLERWTSGLSHFDNDLFPPPDARSSSAGSAKSSLTDELPFPDETMAASTNSLHLALHSREMSPLDSQTGSSTSSPPLVGRSPQWKPLALASVSNYRPSGISSSVPLVSENDHATAPSSPTDGESNIVDSCPRPYRKPPPWANFPPQPPLPRVPSTAKKRKRKTVNHQPVAVAHSPIAVHRTPTILKSVRPSDASDSDATNPLTPIITYRLKTVNPENGTVKVVMKEDYMANFIQSKADLVVENTSRKEKKMGKKKESLMELSLDHRLKNRTERLKCPTATQRSARVPQGSVRTISLKPHSATSKSNRRPSPLICDSEGFLILVPSDSTSKTKQETTKAPKARKSRQTAAQAQKRMEKLEEREKLRNEKAMKEQRLCEEVEMERIQRENEMKELLALKERLYEAGVQLQYAEEKSKTVLPLQKDNDTPAIDSGQSNMMPVSSMDALWSVGITEEHPSVPHHSDHFATLNSTQYQGTQAQALRISKQTDHSPLSTYSEHILWKQKQTKADAIVRQKFASLSMLGMYSADATWEFKELGGKIENLGAGYTTNPSKS</sequence>
<gene>
    <name evidence="2" type="ORF">GGU10DRAFT_34185</name>
</gene>
<name>A0AA38NL67_9AGAR</name>
<feature type="region of interest" description="Disordered" evidence="1">
    <location>
        <begin position="93"/>
        <end position="166"/>
    </location>
</feature>
<feature type="region of interest" description="Disordered" evidence="1">
    <location>
        <begin position="489"/>
        <end position="524"/>
    </location>
</feature>
<keyword evidence="3" id="KW-1185">Reference proteome</keyword>
<protein>
    <submittedName>
        <fullName evidence="2">Uncharacterized protein</fullName>
    </submittedName>
</protein>
<feature type="compositionally biased region" description="Low complexity" evidence="1">
    <location>
        <begin position="234"/>
        <end position="245"/>
    </location>
</feature>
<dbReference type="AlphaFoldDB" id="A0AA38NL67"/>
<feature type="region of interest" description="Disordered" evidence="1">
    <location>
        <begin position="273"/>
        <end position="294"/>
    </location>
</feature>
<dbReference type="EMBL" id="MU793385">
    <property type="protein sequence ID" value="KAJ3784233.1"/>
    <property type="molecule type" value="Genomic_DNA"/>
</dbReference>
<reference evidence="2" key="1">
    <citation type="submission" date="2022-08" db="EMBL/GenBank/DDBJ databases">
        <authorList>
            <consortium name="DOE Joint Genome Institute"/>
            <person name="Min B."/>
            <person name="Riley R."/>
            <person name="Sierra-Patev S."/>
            <person name="Naranjo-Ortiz M."/>
            <person name="Looney B."/>
            <person name="Konkel Z."/>
            <person name="Slot J.C."/>
            <person name="Sakamoto Y."/>
            <person name="Steenwyk J.L."/>
            <person name="Rokas A."/>
            <person name="Carro J."/>
            <person name="Camarero S."/>
            <person name="Ferreira P."/>
            <person name="Molpeceres G."/>
            <person name="Ruiz-Duenas F.J."/>
            <person name="Serrano A."/>
            <person name="Henrissat B."/>
            <person name="Drula E."/>
            <person name="Hughes K.W."/>
            <person name="Mata J.L."/>
            <person name="Ishikawa N.K."/>
            <person name="Vargas-Isla R."/>
            <person name="Ushijima S."/>
            <person name="Smith C.A."/>
            <person name="Ahrendt S."/>
            <person name="Andreopoulos W."/>
            <person name="He G."/>
            <person name="Labutti K."/>
            <person name="Lipzen A."/>
            <person name="Ng V."/>
            <person name="Sandor L."/>
            <person name="Barry K."/>
            <person name="Martinez A.T."/>
            <person name="Xiao Y."/>
            <person name="Gibbons J.G."/>
            <person name="Terashima K."/>
            <person name="Hibbett D.S."/>
            <person name="Grigoriev I.V."/>
        </authorList>
    </citation>
    <scope>NUCLEOTIDE SEQUENCE</scope>
    <source>
        <strain evidence="2">TFB10291</strain>
    </source>
</reference>
<feature type="compositionally biased region" description="Polar residues" evidence="1">
    <location>
        <begin position="276"/>
        <end position="287"/>
    </location>
</feature>
<dbReference type="Proteomes" id="UP001163798">
    <property type="component" value="Unassembled WGS sequence"/>
</dbReference>